<proteinExistence type="predicted"/>
<organism evidence="1">
    <name type="scientific">marine sediment metagenome</name>
    <dbReference type="NCBI Taxonomy" id="412755"/>
    <lineage>
        <taxon>unclassified sequences</taxon>
        <taxon>metagenomes</taxon>
        <taxon>ecological metagenomes</taxon>
    </lineage>
</organism>
<sequence length="107" mass="12664">MTIEELIKKLPQEYQEIAYRYTAILLDEAFDDLQGWIELIAKGKWQDAYRRIIEKMPTNEVIADEQRGHEILKRLNKNNAERIGAQFAIIEQILLTSMLMLRKEIET</sequence>
<gene>
    <name evidence="1" type="ORF">LCGC14_0390640</name>
</gene>
<name>A0A0F9T5J0_9ZZZZ</name>
<evidence type="ECO:0000313" key="1">
    <source>
        <dbReference type="EMBL" id="KKN74444.1"/>
    </source>
</evidence>
<reference evidence="1" key="1">
    <citation type="journal article" date="2015" name="Nature">
        <title>Complex archaea that bridge the gap between prokaryotes and eukaryotes.</title>
        <authorList>
            <person name="Spang A."/>
            <person name="Saw J.H."/>
            <person name="Jorgensen S.L."/>
            <person name="Zaremba-Niedzwiedzka K."/>
            <person name="Martijn J."/>
            <person name="Lind A.E."/>
            <person name="van Eijk R."/>
            <person name="Schleper C."/>
            <person name="Guy L."/>
            <person name="Ettema T.J."/>
        </authorList>
    </citation>
    <scope>NUCLEOTIDE SEQUENCE</scope>
</reference>
<protein>
    <submittedName>
        <fullName evidence="1">Uncharacterized protein</fullName>
    </submittedName>
</protein>
<comment type="caution">
    <text evidence="1">The sequence shown here is derived from an EMBL/GenBank/DDBJ whole genome shotgun (WGS) entry which is preliminary data.</text>
</comment>
<dbReference type="AlphaFoldDB" id="A0A0F9T5J0"/>
<dbReference type="EMBL" id="LAZR01000326">
    <property type="protein sequence ID" value="KKN74444.1"/>
    <property type="molecule type" value="Genomic_DNA"/>
</dbReference>
<accession>A0A0F9T5J0</accession>